<dbReference type="GO" id="GO:0043138">
    <property type="term" value="F:3'-5' DNA helicase activity"/>
    <property type="evidence" value="ECO:0007669"/>
    <property type="project" value="UniProtKB-EC"/>
</dbReference>
<evidence type="ECO:0000256" key="7">
    <source>
        <dbReference type="ARBA" id="ARBA00022840"/>
    </source>
</evidence>
<evidence type="ECO:0000256" key="5">
    <source>
        <dbReference type="ARBA" id="ARBA00022806"/>
    </source>
</evidence>
<dbReference type="AlphaFoldDB" id="A0A316G0E0"/>
<keyword evidence="7 15" id="KW-0067">ATP-binding</keyword>
<comment type="catalytic activity">
    <reaction evidence="14">
        <text>ATP + H2O = ADP + phosphate + H(+)</text>
        <dbReference type="Rhea" id="RHEA:13065"/>
        <dbReference type="ChEBI" id="CHEBI:15377"/>
        <dbReference type="ChEBI" id="CHEBI:15378"/>
        <dbReference type="ChEBI" id="CHEBI:30616"/>
        <dbReference type="ChEBI" id="CHEBI:43474"/>
        <dbReference type="ChEBI" id="CHEBI:456216"/>
        <dbReference type="EC" id="5.6.2.4"/>
    </reaction>
</comment>
<dbReference type="InterPro" id="IPR014017">
    <property type="entry name" value="DNA_helicase_UvrD-like_C"/>
</dbReference>
<dbReference type="EC" id="5.6.2.4" evidence="12"/>
<feature type="domain" description="UvrD-like helicase ATP-binding" evidence="16">
    <location>
        <begin position="2"/>
        <end position="512"/>
    </location>
</feature>
<name>A0A316G0E0_9GAMM</name>
<evidence type="ECO:0000256" key="2">
    <source>
        <dbReference type="ARBA" id="ARBA00022741"/>
    </source>
</evidence>
<dbReference type="InterPro" id="IPR038726">
    <property type="entry name" value="PDDEXK_AddAB-type"/>
</dbReference>
<evidence type="ECO:0000256" key="15">
    <source>
        <dbReference type="PROSITE-ProRule" id="PRU00560"/>
    </source>
</evidence>
<evidence type="ECO:0000256" key="11">
    <source>
        <dbReference type="ARBA" id="ARBA00034617"/>
    </source>
</evidence>
<dbReference type="InterPro" id="IPR011335">
    <property type="entry name" value="Restrct_endonuc-II-like"/>
</dbReference>
<comment type="caution">
    <text evidence="18">The sequence shown here is derived from an EMBL/GenBank/DDBJ whole genome shotgun (WGS) entry which is preliminary data.</text>
</comment>
<dbReference type="OrthoDB" id="9810135at2"/>
<keyword evidence="5 15" id="KW-0347">Helicase</keyword>
<dbReference type="SUPFAM" id="SSF52980">
    <property type="entry name" value="Restriction endonuclease-like"/>
    <property type="match status" value="1"/>
</dbReference>
<dbReference type="GO" id="GO:0003677">
    <property type="term" value="F:DNA binding"/>
    <property type="evidence" value="ECO:0007669"/>
    <property type="project" value="UniProtKB-KW"/>
</dbReference>
<dbReference type="Gene3D" id="3.90.320.10">
    <property type="match status" value="1"/>
</dbReference>
<keyword evidence="3" id="KW-0227">DNA damage</keyword>
<dbReference type="PROSITE" id="PS51217">
    <property type="entry name" value="UVRD_HELICASE_CTER"/>
    <property type="match status" value="1"/>
</dbReference>
<feature type="binding site" evidence="15">
    <location>
        <begin position="23"/>
        <end position="30"/>
    </location>
    <ligand>
        <name>ATP</name>
        <dbReference type="ChEBI" id="CHEBI:30616"/>
    </ligand>
</feature>
<dbReference type="InterPro" id="IPR027417">
    <property type="entry name" value="P-loop_NTPase"/>
</dbReference>
<organism evidence="18 19">
    <name type="scientific">Pleionea mediterranea</name>
    <dbReference type="NCBI Taxonomy" id="523701"/>
    <lineage>
        <taxon>Bacteria</taxon>
        <taxon>Pseudomonadati</taxon>
        <taxon>Pseudomonadota</taxon>
        <taxon>Gammaproteobacteria</taxon>
        <taxon>Oceanospirillales</taxon>
        <taxon>Pleioneaceae</taxon>
        <taxon>Pleionea</taxon>
    </lineage>
</organism>
<evidence type="ECO:0000256" key="6">
    <source>
        <dbReference type="ARBA" id="ARBA00022839"/>
    </source>
</evidence>
<reference evidence="18 19" key="1">
    <citation type="submission" date="2018-05" db="EMBL/GenBank/DDBJ databases">
        <title>Genomic Encyclopedia of Type Strains, Phase IV (KMG-IV): sequencing the most valuable type-strain genomes for metagenomic binning, comparative biology and taxonomic classification.</title>
        <authorList>
            <person name="Goeker M."/>
        </authorList>
    </citation>
    <scope>NUCLEOTIDE SEQUENCE [LARGE SCALE GENOMIC DNA]</scope>
    <source>
        <strain evidence="18 19">DSM 25350</strain>
    </source>
</reference>
<keyword evidence="8" id="KW-0238">DNA-binding</keyword>
<evidence type="ECO:0000256" key="8">
    <source>
        <dbReference type="ARBA" id="ARBA00023125"/>
    </source>
</evidence>
<keyword evidence="2 15" id="KW-0547">Nucleotide-binding</keyword>
<dbReference type="SUPFAM" id="SSF52540">
    <property type="entry name" value="P-loop containing nucleoside triphosphate hydrolases"/>
    <property type="match status" value="1"/>
</dbReference>
<dbReference type="InterPro" id="IPR014016">
    <property type="entry name" value="UvrD-like_ATP-bd"/>
</dbReference>
<keyword evidence="6 18" id="KW-0269">Exonuclease</keyword>
<evidence type="ECO:0000256" key="14">
    <source>
        <dbReference type="ARBA" id="ARBA00048988"/>
    </source>
</evidence>
<dbReference type="Pfam" id="PF13361">
    <property type="entry name" value="UvrD_C"/>
    <property type="match status" value="1"/>
</dbReference>
<dbReference type="GO" id="GO:0000725">
    <property type="term" value="P:recombinational repair"/>
    <property type="evidence" value="ECO:0007669"/>
    <property type="project" value="TreeGrafter"/>
</dbReference>
<dbReference type="PROSITE" id="PS51198">
    <property type="entry name" value="UVRD_HELICASE_ATP_BIND"/>
    <property type="match status" value="1"/>
</dbReference>
<dbReference type="InterPro" id="IPR000212">
    <property type="entry name" value="DNA_helicase_UvrD/REP"/>
</dbReference>
<dbReference type="PANTHER" id="PTHR11070">
    <property type="entry name" value="UVRD / RECB / PCRA DNA HELICASE FAMILY MEMBER"/>
    <property type="match status" value="1"/>
</dbReference>
<dbReference type="Proteomes" id="UP000245790">
    <property type="component" value="Unassembled WGS sequence"/>
</dbReference>
<evidence type="ECO:0000256" key="3">
    <source>
        <dbReference type="ARBA" id="ARBA00022763"/>
    </source>
</evidence>
<dbReference type="PANTHER" id="PTHR11070:SF2">
    <property type="entry name" value="ATP-DEPENDENT DNA HELICASE SRS2"/>
    <property type="match status" value="1"/>
</dbReference>
<dbReference type="GO" id="GO:0033202">
    <property type="term" value="C:DNA helicase complex"/>
    <property type="evidence" value="ECO:0007669"/>
    <property type="project" value="TreeGrafter"/>
</dbReference>
<evidence type="ECO:0000313" key="18">
    <source>
        <dbReference type="EMBL" id="PWK54424.1"/>
    </source>
</evidence>
<dbReference type="GO" id="GO:0004527">
    <property type="term" value="F:exonuclease activity"/>
    <property type="evidence" value="ECO:0007669"/>
    <property type="project" value="UniProtKB-KW"/>
</dbReference>
<evidence type="ECO:0000313" key="19">
    <source>
        <dbReference type="Proteomes" id="UP000245790"/>
    </source>
</evidence>
<dbReference type="GO" id="GO:0005524">
    <property type="term" value="F:ATP binding"/>
    <property type="evidence" value="ECO:0007669"/>
    <property type="project" value="UniProtKB-UniRule"/>
</dbReference>
<feature type="domain" description="UvrD-like helicase C-terminal" evidence="17">
    <location>
        <begin position="507"/>
        <end position="845"/>
    </location>
</feature>
<dbReference type="GO" id="GO:0005829">
    <property type="term" value="C:cytosol"/>
    <property type="evidence" value="ECO:0007669"/>
    <property type="project" value="TreeGrafter"/>
</dbReference>
<gene>
    <name evidence="18" type="ORF">C8D97_101272</name>
</gene>
<dbReference type="Pfam" id="PF12705">
    <property type="entry name" value="PDDEXK_1"/>
    <property type="match status" value="1"/>
</dbReference>
<keyword evidence="9" id="KW-0234">DNA repair</keyword>
<keyword evidence="4 15" id="KW-0378">Hydrolase</keyword>
<evidence type="ECO:0000259" key="17">
    <source>
        <dbReference type="PROSITE" id="PS51217"/>
    </source>
</evidence>
<comment type="catalytic activity">
    <reaction evidence="11">
        <text>Couples ATP hydrolysis with the unwinding of duplex DNA by translocating in the 3'-5' direction.</text>
        <dbReference type="EC" id="5.6.2.4"/>
    </reaction>
</comment>
<keyword evidence="19" id="KW-1185">Reference proteome</keyword>
<dbReference type="Pfam" id="PF00580">
    <property type="entry name" value="UvrD-helicase"/>
    <property type="match status" value="1"/>
</dbReference>
<evidence type="ECO:0000256" key="1">
    <source>
        <dbReference type="ARBA" id="ARBA00022722"/>
    </source>
</evidence>
<evidence type="ECO:0000256" key="4">
    <source>
        <dbReference type="ARBA" id="ARBA00022801"/>
    </source>
</evidence>
<proteinExistence type="predicted"/>
<protein>
    <recommendedName>
        <fullName evidence="12">DNA 3'-5' helicase</fullName>
        <ecNumber evidence="12">5.6.2.4</ecNumber>
    </recommendedName>
    <alternativeName>
        <fullName evidence="13">DNA 3'-5' helicase II</fullName>
    </alternativeName>
</protein>
<evidence type="ECO:0000259" key="16">
    <source>
        <dbReference type="PROSITE" id="PS51198"/>
    </source>
</evidence>
<keyword evidence="1" id="KW-0540">Nuclease</keyword>
<dbReference type="InterPro" id="IPR011604">
    <property type="entry name" value="PDDEXK-like_dom_sf"/>
</dbReference>
<evidence type="ECO:0000256" key="9">
    <source>
        <dbReference type="ARBA" id="ARBA00023204"/>
    </source>
</evidence>
<dbReference type="RefSeq" id="WP_109761540.1">
    <property type="nucleotide sequence ID" value="NZ_QGGU01000001.1"/>
</dbReference>
<evidence type="ECO:0000256" key="13">
    <source>
        <dbReference type="ARBA" id="ARBA00034923"/>
    </source>
</evidence>
<accession>A0A316G0E0</accession>
<evidence type="ECO:0000256" key="12">
    <source>
        <dbReference type="ARBA" id="ARBA00034808"/>
    </source>
</evidence>
<evidence type="ECO:0000256" key="10">
    <source>
        <dbReference type="ARBA" id="ARBA00023235"/>
    </source>
</evidence>
<dbReference type="EMBL" id="QGGU01000001">
    <property type="protein sequence ID" value="PWK54424.1"/>
    <property type="molecule type" value="Genomic_DNA"/>
</dbReference>
<dbReference type="Gene3D" id="3.40.50.300">
    <property type="entry name" value="P-loop containing nucleotide triphosphate hydrolases"/>
    <property type="match status" value="4"/>
</dbReference>
<sequence>MSLNDQRERERAIDITESFIVQAPAGSGKTGLITQRYLNLLAHVKNPEDILAITFTRKAANEMRERIIEALVYAQNSIRNPELEPTADKAHEHKTWLLAKQALEQDKTNGWQLIDNPARLRIQTIDSLSASIVKQMPLLARFGAQPGIEENADEIYQKASQAFITSVLRHRQHQSIEPDLLQLLKSMNNQVEKLISLFKTLLSRRDQWIRHFVTNSRLLDRHSLETALSDYLSHKLKDVKQSAPEQAGDTAFQLLQHVYQHQDRLPDNPLAVSHPVSRLQDCQHWPEANSDNIDQWIAVSEFLLTGKGQVRKSFRATEGILPASKMKNKEDKQLAQQQKIWCQELYEQLQSYPGFIELLAQVKQFPAATYSEQQWSNVEALNNCLTLLLGYLKLEFQTQGKVDFIELSQAALNALEDDIGATDLAMKFDYQIMHILVDEFQDTSHGQYELLRLLTQGWQPDDGRTLFVVGDPMQSIYRFREADVGLYLECRQSGLAGIPLKPLVLTTNFRSEAGIVDWVNRAFKQVLPEKENAMLGAVPVSLADAKNDNREKAVEFIHQLNADSSFQAATILSLVKSIRKESPQDTIAVLVRSKSHAQEAILILKENNIPVEAIEMERLDQRPMIKNLKSLTRFLLNPQDGIALAALLRSEWCGLSLSALQLVFQSTAPWLSLCQCFELPTSNHLKSKSSTAEKILSQLSVDDTKRLNKLYEQLTPFVSQVEKYPLVTQVKAAWYALGGAHMHANKRDLNDAEQFFNALSDKVSDKPVINVAELDSLVERLFSSPDSIDAAEPSAKFLKEPSAEFSKESSTELSNEFSTELSSEHTQKSAITPAVKILSIHKSKGLEFDQVIIPHLERKPKNEDAQLVLWQELPSRGQRKDNFLVAPMKTDDQTDDRLYQLLGNINKAKQIYENGRLLYVAATRAKKRLYLLAQSKVKDNGEELSVALPDKSTLLSQLWPAVESQIEQQIKSYDEPDVTETVAMTSSAQLNRIKLDAMIDLLPVQLSISKTVDTLASEQSPEQTSDSESPDFEWASDNAALIGNLVHDYLQIIAEQGIELWTSEKIQQLKPVFKHYFKQQQVALNDIDYCVERCVKALNNAIDDDTGRWLLSRHEKAQSEFSLSTRLNEQFKTFVIDRTFIDEKGSRWIVDFKTGYHAGGDLESFYQSELERYQDQLTTYASVIRQMESRDLRCALYLPMHKKLLEYKSI</sequence>
<keyword evidence="10" id="KW-0413">Isomerase</keyword>